<protein>
    <submittedName>
        <fullName evidence="5">LacI family transcriptional regulator</fullName>
    </submittedName>
</protein>
<dbReference type="InterPro" id="IPR046335">
    <property type="entry name" value="LacI/GalR-like_sensor"/>
</dbReference>
<dbReference type="InterPro" id="IPR000843">
    <property type="entry name" value="HTH_LacI"/>
</dbReference>
<evidence type="ECO:0000256" key="1">
    <source>
        <dbReference type="ARBA" id="ARBA00023015"/>
    </source>
</evidence>
<dbReference type="PANTHER" id="PTHR30146">
    <property type="entry name" value="LACI-RELATED TRANSCRIPTIONAL REPRESSOR"/>
    <property type="match status" value="1"/>
</dbReference>
<name>A0A917BH98_9MICO</name>
<dbReference type="Pfam" id="PF13377">
    <property type="entry name" value="Peripla_BP_3"/>
    <property type="match status" value="1"/>
</dbReference>
<comment type="caution">
    <text evidence="5">The sequence shown here is derived from an EMBL/GenBank/DDBJ whole genome shotgun (WGS) entry which is preliminary data.</text>
</comment>
<evidence type="ECO:0000313" key="5">
    <source>
        <dbReference type="EMBL" id="GGF41024.1"/>
    </source>
</evidence>
<dbReference type="RefSeq" id="WP_188428103.1">
    <property type="nucleotide sequence ID" value="NZ_BAABKH010000010.1"/>
</dbReference>
<keyword evidence="2" id="KW-0238">DNA-binding</keyword>
<dbReference type="Proteomes" id="UP000605670">
    <property type="component" value="Unassembled WGS sequence"/>
</dbReference>
<dbReference type="CDD" id="cd01392">
    <property type="entry name" value="HTH_LacI"/>
    <property type="match status" value="1"/>
</dbReference>
<dbReference type="EMBL" id="BMEM01000001">
    <property type="protein sequence ID" value="GGF41024.1"/>
    <property type="molecule type" value="Genomic_DNA"/>
</dbReference>
<dbReference type="GO" id="GO:0000976">
    <property type="term" value="F:transcription cis-regulatory region binding"/>
    <property type="evidence" value="ECO:0007669"/>
    <property type="project" value="TreeGrafter"/>
</dbReference>
<dbReference type="SMART" id="SM00354">
    <property type="entry name" value="HTH_LACI"/>
    <property type="match status" value="1"/>
</dbReference>
<dbReference type="AlphaFoldDB" id="A0A917BH98"/>
<dbReference type="InterPro" id="IPR010982">
    <property type="entry name" value="Lambda_DNA-bd_dom_sf"/>
</dbReference>
<organism evidence="5 6">
    <name type="scientific">Ornithinimicrobium tianjinense</name>
    <dbReference type="NCBI Taxonomy" id="1195761"/>
    <lineage>
        <taxon>Bacteria</taxon>
        <taxon>Bacillati</taxon>
        <taxon>Actinomycetota</taxon>
        <taxon>Actinomycetes</taxon>
        <taxon>Micrococcales</taxon>
        <taxon>Ornithinimicrobiaceae</taxon>
        <taxon>Ornithinimicrobium</taxon>
    </lineage>
</organism>
<evidence type="ECO:0000256" key="3">
    <source>
        <dbReference type="ARBA" id="ARBA00023163"/>
    </source>
</evidence>
<accession>A0A917BH98</accession>
<reference evidence="5" key="1">
    <citation type="journal article" date="2014" name="Int. J. Syst. Evol. Microbiol.">
        <title>Complete genome sequence of Corynebacterium casei LMG S-19264T (=DSM 44701T), isolated from a smear-ripened cheese.</title>
        <authorList>
            <consortium name="US DOE Joint Genome Institute (JGI-PGF)"/>
            <person name="Walter F."/>
            <person name="Albersmeier A."/>
            <person name="Kalinowski J."/>
            <person name="Ruckert C."/>
        </authorList>
    </citation>
    <scope>NUCLEOTIDE SEQUENCE</scope>
    <source>
        <strain evidence="5">CGMCC 1.12160</strain>
    </source>
</reference>
<feature type="domain" description="HTH lacI-type" evidence="4">
    <location>
        <begin position="12"/>
        <end position="67"/>
    </location>
</feature>
<gene>
    <name evidence="5" type="ORF">GCM10011366_05910</name>
</gene>
<reference evidence="5" key="2">
    <citation type="submission" date="2020-09" db="EMBL/GenBank/DDBJ databases">
        <authorList>
            <person name="Sun Q."/>
            <person name="Zhou Y."/>
        </authorList>
    </citation>
    <scope>NUCLEOTIDE SEQUENCE</scope>
    <source>
        <strain evidence="5">CGMCC 1.12160</strain>
    </source>
</reference>
<dbReference type="PROSITE" id="PS50932">
    <property type="entry name" value="HTH_LACI_2"/>
    <property type="match status" value="1"/>
</dbReference>
<keyword evidence="6" id="KW-1185">Reference proteome</keyword>
<dbReference type="Gene3D" id="1.10.260.40">
    <property type="entry name" value="lambda repressor-like DNA-binding domains"/>
    <property type="match status" value="1"/>
</dbReference>
<dbReference type="PANTHER" id="PTHR30146:SF109">
    <property type="entry name" value="HTH-TYPE TRANSCRIPTIONAL REGULATOR GALS"/>
    <property type="match status" value="1"/>
</dbReference>
<dbReference type="GO" id="GO:0003700">
    <property type="term" value="F:DNA-binding transcription factor activity"/>
    <property type="evidence" value="ECO:0007669"/>
    <property type="project" value="TreeGrafter"/>
</dbReference>
<keyword evidence="3" id="KW-0804">Transcription</keyword>
<keyword evidence="1" id="KW-0805">Transcription regulation</keyword>
<evidence type="ECO:0000259" key="4">
    <source>
        <dbReference type="PROSITE" id="PS50932"/>
    </source>
</evidence>
<dbReference type="SUPFAM" id="SSF47413">
    <property type="entry name" value="lambda repressor-like DNA-binding domains"/>
    <property type="match status" value="1"/>
</dbReference>
<sequence>MTLDGPGTRSRATLTSLAAELGLHVSTVSRALSGDPGRVSATTVESVRRLAEQRGYRSNLTARALRTGRSSVVGMLVPRLTDEVLATVYEGVDLASMEADYVTLVANTLDDADLREQRVDLLLGRQVDGVILADSLLGSNAADRLDKAGVPYVLALRCLPTGLNVGTDDLLGGRLAAEHLLSLGHRRIGVIAGEDRASTGVERARGFLDACAEAGIAIPEHAVVPCRFSVTEGARAAAVLLDAAPDVTAIFAASDNVALGAVGTLRERGLSVPDDVSLVGYNNLPMAASMPVPLTSVDSRLVEVGRGAMAALLDLLDGGRPSSLRLAPELVVRASTAPPRA</sequence>
<dbReference type="Gene3D" id="3.40.50.2300">
    <property type="match status" value="2"/>
</dbReference>
<evidence type="ECO:0000256" key="2">
    <source>
        <dbReference type="ARBA" id="ARBA00023125"/>
    </source>
</evidence>
<dbReference type="InterPro" id="IPR028082">
    <property type="entry name" value="Peripla_BP_I"/>
</dbReference>
<evidence type="ECO:0000313" key="6">
    <source>
        <dbReference type="Proteomes" id="UP000605670"/>
    </source>
</evidence>
<proteinExistence type="predicted"/>
<dbReference type="SUPFAM" id="SSF53822">
    <property type="entry name" value="Periplasmic binding protein-like I"/>
    <property type="match status" value="1"/>
</dbReference>